<dbReference type="SUPFAM" id="SSF46689">
    <property type="entry name" value="Homeodomain-like"/>
    <property type="match status" value="1"/>
</dbReference>
<dbReference type="GO" id="GO:0003700">
    <property type="term" value="F:DNA-binding transcription factor activity"/>
    <property type="evidence" value="ECO:0007669"/>
    <property type="project" value="InterPro"/>
</dbReference>
<sequence length="304" mass="34824">MKATSPHTIESVSAMHRHMGVKGPSHPMISVVDLSTVKCDTDRVDQSLVYEFYTIAIKKNVEGKVRYGQQYYDFDEGLMSFVAPHQLVRVDKDTPVRMDGLMLMVHPDFFRTYSLAHRIKEYGFFDYAVHEALHLSESEEATVTQLLHTIRQESQATLDAFTHDLLVSTIDLLLTYCNRFYHRQFITRQLASHDVLSRLEAVLDDYFNSDQLIESGLPSVESVANQLNLSPNYLSDMLRAHTGQSTQQHIHAKLIDKAKQALSTTTMPVSEIAYRLGFAYPQSFTKLFKRKTTMSPLTYRQSFN</sequence>
<dbReference type="Pfam" id="PF12833">
    <property type="entry name" value="HTH_18"/>
    <property type="match status" value="1"/>
</dbReference>
<dbReference type="Gene3D" id="1.10.10.60">
    <property type="entry name" value="Homeodomain-like"/>
    <property type="match status" value="1"/>
</dbReference>
<dbReference type="InterPro" id="IPR018060">
    <property type="entry name" value="HTH_AraC"/>
</dbReference>
<evidence type="ECO:0000256" key="3">
    <source>
        <dbReference type="ARBA" id="ARBA00023163"/>
    </source>
</evidence>
<reference evidence="5 6" key="1">
    <citation type="submission" date="2020-04" db="EMBL/GenBank/DDBJ databases">
        <title>Genome sequencing of novel species.</title>
        <authorList>
            <person name="Heo J."/>
            <person name="Kim S.-J."/>
            <person name="Kim J.-S."/>
            <person name="Hong S.-B."/>
            <person name="Kwon S.-W."/>
        </authorList>
    </citation>
    <scope>NUCLEOTIDE SEQUENCE [LARGE SCALE GENOMIC DNA]</scope>
    <source>
        <strain evidence="5 6">CJU-R4</strain>
    </source>
</reference>
<evidence type="ECO:0000259" key="4">
    <source>
        <dbReference type="PROSITE" id="PS01124"/>
    </source>
</evidence>
<dbReference type="SMART" id="SM00342">
    <property type="entry name" value="HTH_ARAC"/>
    <property type="match status" value="1"/>
</dbReference>
<dbReference type="EMBL" id="CP051677">
    <property type="protein sequence ID" value="QJD78994.1"/>
    <property type="molecule type" value="Genomic_DNA"/>
</dbReference>
<name>A0A7L5DKJ5_9BACT</name>
<dbReference type="PANTHER" id="PTHR43280">
    <property type="entry name" value="ARAC-FAMILY TRANSCRIPTIONAL REGULATOR"/>
    <property type="match status" value="1"/>
</dbReference>
<feature type="domain" description="HTH araC/xylS-type" evidence="4">
    <location>
        <begin position="197"/>
        <end position="302"/>
    </location>
</feature>
<dbReference type="InterPro" id="IPR009057">
    <property type="entry name" value="Homeodomain-like_sf"/>
</dbReference>
<organism evidence="5 6">
    <name type="scientific">Spirosoma rhododendri</name>
    <dbReference type="NCBI Taxonomy" id="2728024"/>
    <lineage>
        <taxon>Bacteria</taxon>
        <taxon>Pseudomonadati</taxon>
        <taxon>Bacteroidota</taxon>
        <taxon>Cytophagia</taxon>
        <taxon>Cytophagales</taxon>
        <taxon>Cytophagaceae</taxon>
        <taxon>Spirosoma</taxon>
    </lineage>
</organism>
<protein>
    <submittedName>
        <fullName evidence="5">Helix-turn-helix transcriptional regulator</fullName>
    </submittedName>
</protein>
<keyword evidence="2" id="KW-0238">DNA-binding</keyword>
<evidence type="ECO:0000256" key="1">
    <source>
        <dbReference type="ARBA" id="ARBA00023015"/>
    </source>
</evidence>
<keyword evidence="6" id="KW-1185">Reference proteome</keyword>
<dbReference type="RefSeq" id="WP_169550961.1">
    <property type="nucleotide sequence ID" value="NZ_CP051677.1"/>
</dbReference>
<evidence type="ECO:0000313" key="5">
    <source>
        <dbReference type="EMBL" id="QJD78994.1"/>
    </source>
</evidence>
<keyword evidence="3" id="KW-0804">Transcription</keyword>
<dbReference type="Proteomes" id="UP000501128">
    <property type="component" value="Chromosome"/>
</dbReference>
<dbReference type="KEGG" id="srho:HH216_11570"/>
<gene>
    <name evidence="5" type="ORF">HH216_11570</name>
</gene>
<dbReference type="AlphaFoldDB" id="A0A7L5DKJ5"/>
<evidence type="ECO:0000256" key="2">
    <source>
        <dbReference type="ARBA" id="ARBA00023125"/>
    </source>
</evidence>
<proteinExistence type="predicted"/>
<accession>A0A7L5DKJ5</accession>
<keyword evidence="1" id="KW-0805">Transcription regulation</keyword>
<evidence type="ECO:0000313" key="6">
    <source>
        <dbReference type="Proteomes" id="UP000501128"/>
    </source>
</evidence>
<dbReference type="GO" id="GO:0043565">
    <property type="term" value="F:sequence-specific DNA binding"/>
    <property type="evidence" value="ECO:0007669"/>
    <property type="project" value="InterPro"/>
</dbReference>
<dbReference type="PROSITE" id="PS01124">
    <property type="entry name" value="HTH_ARAC_FAMILY_2"/>
    <property type="match status" value="1"/>
</dbReference>
<dbReference type="PANTHER" id="PTHR43280:SF32">
    <property type="entry name" value="TRANSCRIPTIONAL REGULATORY PROTEIN"/>
    <property type="match status" value="1"/>
</dbReference>